<comment type="caution">
    <text evidence="1">The sequence shown here is derived from an EMBL/GenBank/DDBJ whole genome shotgun (WGS) entry which is preliminary data.</text>
</comment>
<accession>A0A101EPF8</accession>
<sequence length="31" mass="3424">MKKGLLLFGVILLLSVFVFSEDMTILLAPKS</sequence>
<feature type="non-terminal residue" evidence="1">
    <location>
        <position position="31"/>
    </location>
</feature>
<name>A0A101EPF8_9THEM</name>
<organism evidence="1 2">
    <name type="scientific">Thermotoga petrophila</name>
    <dbReference type="NCBI Taxonomy" id="93929"/>
    <lineage>
        <taxon>Bacteria</taxon>
        <taxon>Thermotogati</taxon>
        <taxon>Thermotogota</taxon>
        <taxon>Thermotogae</taxon>
        <taxon>Thermotogales</taxon>
        <taxon>Thermotogaceae</taxon>
        <taxon>Thermotoga</taxon>
    </lineage>
</organism>
<evidence type="ECO:0000313" key="2">
    <source>
        <dbReference type="Proteomes" id="UP000058636"/>
    </source>
</evidence>
<dbReference type="AlphaFoldDB" id="A0A101EPF8"/>
<gene>
    <name evidence="1" type="ORF">XD57_1414</name>
</gene>
<dbReference type="EMBL" id="LGFG01000151">
    <property type="protein sequence ID" value="KUK22484.1"/>
    <property type="molecule type" value="Genomic_DNA"/>
</dbReference>
<protein>
    <submittedName>
        <fullName evidence="1">Periplasmic binding protein/LacI transcriptional regulator</fullName>
    </submittedName>
</protein>
<proteinExistence type="predicted"/>
<reference evidence="1 2" key="1">
    <citation type="journal article" date="2015" name="MBio">
        <title>Genome-Resolved Metagenomic Analysis Reveals Roles for Candidate Phyla and Other Microbial Community Members in Biogeochemical Transformations in Oil Reservoirs.</title>
        <authorList>
            <person name="Hu P."/>
            <person name="Tom L."/>
            <person name="Singh A."/>
            <person name="Thomas B.C."/>
            <person name="Baker B.J."/>
            <person name="Piceno Y.M."/>
            <person name="Andersen G.L."/>
            <person name="Banfield J.F."/>
        </authorList>
    </citation>
    <scope>NUCLEOTIDE SEQUENCE [LARGE SCALE GENOMIC DNA]</scope>
    <source>
        <strain evidence="1">46_26</strain>
    </source>
</reference>
<evidence type="ECO:0000313" key="1">
    <source>
        <dbReference type="EMBL" id="KUK22484.1"/>
    </source>
</evidence>
<dbReference type="Proteomes" id="UP000058636">
    <property type="component" value="Unassembled WGS sequence"/>
</dbReference>